<dbReference type="Pfam" id="PF01557">
    <property type="entry name" value="FAA_hydrolase"/>
    <property type="match status" value="1"/>
</dbReference>
<comment type="caution">
    <text evidence="3">The sequence shown here is derived from an EMBL/GenBank/DDBJ whole genome shotgun (WGS) entry which is preliminary data.</text>
</comment>
<protein>
    <submittedName>
        <fullName evidence="3">Fumarylacetoacetate hydrolase family protein</fullName>
    </submittedName>
</protein>
<dbReference type="RefSeq" id="WP_179238763.1">
    <property type="nucleotide sequence ID" value="NZ_JACBNQ010000016.1"/>
</dbReference>
<evidence type="ECO:0000256" key="1">
    <source>
        <dbReference type="ARBA" id="ARBA00023239"/>
    </source>
</evidence>
<dbReference type="GO" id="GO:0005737">
    <property type="term" value="C:cytoplasm"/>
    <property type="evidence" value="ECO:0007669"/>
    <property type="project" value="TreeGrafter"/>
</dbReference>
<keyword evidence="1" id="KW-0456">Lyase</keyword>
<sequence length="258" mass="28034">MEFTIHEKLAQALKKAEKSCIAIEQISKDTNFTVDDAYKIQLINIERELSGGKKVTGKKIGLTSLAVQNMLGVNTPDFGHLLDSMEVKNNTIQINTMIQPKVEGEIAFVLKEDIKGPDATAKDVLNATEYVAAAIEIVDSRIKDWKISLIDTVADNASSGMYVISDRKIDPKTIDLKNIEMNLYKDSEKINSGLGSAVLGDPAFSVAWLANALSKYGVVLKKGEIVLSGALSGMLTAEKGNKYTANFSELGSISVKFE</sequence>
<evidence type="ECO:0000313" key="4">
    <source>
        <dbReference type="Proteomes" id="UP000611629"/>
    </source>
</evidence>
<dbReference type="InterPro" id="IPR050772">
    <property type="entry name" value="Hydratase-Decarb/MhpD_sf"/>
</dbReference>
<evidence type="ECO:0000259" key="2">
    <source>
        <dbReference type="Pfam" id="PF01557"/>
    </source>
</evidence>
<dbReference type="PANTHER" id="PTHR30143">
    <property type="entry name" value="ACID HYDRATASE"/>
    <property type="match status" value="1"/>
</dbReference>
<name>A0A974BKM5_SEDHY</name>
<gene>
    <name evidence="3" type="ORF">HZF24_13005</name>
</gene>
<dbReference type="InterPro" id="IPR036663">
    <property type="entry name" value="Fumarylacetoacetase_C_sf"/>
</dbReference>
<dbReference type="InterPro" id="IPR011234">
    <property type="entry name" value="Fumarylacetoacetase-like_C"/>
</dbReference>
<dbReference type="AlphaFoldDB" id="A0A974BKM5"/>
<dbReference type="GO" id="GO:0016787">
    <property type="term" value="F:hydrolase activity"/>
    <property type="evidence" value="ECO:0007669"/>
    <property type="project" value="UniProtKB-KW"/>
</dbReference>
<dbReference type="PANTHER" id="PTHR30143:SF0">
    <property type="entry name" value="2-KETO-4-PENTENOATE HYDRATASE"/>
    <property type="match status" value="1"/>
</dbReference>
<keyword evidence="3" id="KW-0378">Hydrolase</keyword>
<dbReference type="EMBL" id="JACBNQ010000016">
    <property type="protein sequence ID" value="NYB75060.1"/>
    <property type="molecule type" value="Genomic_DNA"/>
</dbReference>
<keyword evidence="4" id="KW-1185">Reference proteome</keyword>
<reference evidence="3" key="1">
    <citation type="submission" date="2020-07" db="EMBL/GenBank/DDBJ databases">
        <title>Genomic analysis of a strain of Sedimentibacter Hydroxybenzoicus DSM7310.</title>
        <authorList>
            <person name="Ma S."/>
        </authorList>
    </citation>
    <scope>NUCLEOTIDE SEQUENCE</scope>
    <source>
        <strain evidence="3">DSM 7310</strain>
    </source>
</reference>
<organism evidence="3 4">
    <name type="scientific">Sedimentibacter hydroxybenzoicus DSM 7310</name>
    <dbReference type="NCBI Taxonomy" id="1123245"/>
    <lineage>
        <taxon>Bacteria</taxon>
        <taxon>Bacillati</taxon>
        <taxon>Bacillota</taxon>
        <taxon>Tissierellia</taxon>
        <taxon>Sedimentibacter</taxon>
    </lineage>
</organism>
<accession>A0A974BKM5</accession>
<dbReference type="Gene3D" id="3.90.850.10">
    <property type="entry name" value="Fumarylacetoacetase-like, C-terminal domain"/>
    <property type="match status" value="1"/>
</dbReference>
<dbReference type="SUPFAM" id="SSF56529">
    <property type="entry name" value="FAH"/>
    <property type="match status" value="1"/>
</dbReference>
<proteinExistence type="predicted"/>
<dbReference type="GO" id="GO:0008684">
    <property type="term" value="F:2-oxopent-4-enoate hydratase activity"/>
    <property type="evidence" value="ECO:0007669"/>
    <property type="project" value="TreeGrafter"/>
</dbReference>
<dbReference type="Proteomes" id="UP000611629">
    <property type="component" value="Unassembled WGS sequence"/>
</dbReference>
<feature type="domain" description="Fumarylacetoacetase-like C-terminal" evidence="2">
    <location>
        <begin position="84"/>
        <end position="253"/>
    </location>
</feature>
<evidence type="ECO:0000313" key="3">
    <source>
        <dbReference type="EMBL" id="NYB75060.1"/>
    </source>
</evidence>